<dbReference type="RefSeq" id="XP_030848003.1">
    <property type="nucleotide sequence ID" value="XM_030992143.1"/>
</dbReference>
<dbReference type="Pfam" id="PF00652">
    <property type="entry name" value="Ricin_B_lectin"/>
    <property type="match status" value="1"/>
</dbReference>
<keyword evidence="11 16" id="KW-1133">Transmembrane helix</keyword>
<dbReference type="SMART" id="SM00458">
    <property type="entry name" value="RICIN"/>
    <property type="match status" value="1"/>
</dbReference>
<evidence type="ECO:0000256" key="14">
    <source>
        <dbReference type="ARBA" id="ARBA00023157"/>
    </source>
</evidence>
<proteinExistence type="inferred from homology"/>
<protein>
    <recommendedName>
        <fullName evidence="16">Polypeptide N-acetylgalactosaminyltransferase</fullName>
        <ecNumber evidence="16">2.4.1.-</ecNumber>
    </recommendedName>
    <alternativeName>
        <fullName evidence="16">Protein-UDP acetylgalactosaminyltransferase</fullName>
    </alternativeName>
</protein>
<keyword evidence="20" id="KW-1185">Reference proteome</keyword>
<comment type="cofactor">
    <cofactor evidence="1 16">
        <name>Mn(2+)</name>
        <dbReference type="ChEBI" id="CHEBI:29035"/>
    </cofactor>
</comment>
<evidence type="ECO:0000256" key="6">
    <source>
        <dbReference type="ARBA" id="ARBA00022679"/>
    </source>
</evidence>
<dbReference type="InterPro" id="IPR035992">
    <property type="entry name" value="Ricin_B-like_lectins"/>
</dbReference>
<dbReference type="InterPro" id="IPR000772">
    <property type="entry name" value="Ricin_B_lectin"/>
</dbReference>
<dbReference type="CDD" id="cd23460">
    <property type="entry name" value="beta-trefoil_Ricin_Pgant3-like"/>
    <property type="match status" value="1"/>
</dbReference>
<keyword evidence="7 16" id="KW-0812">Transmembrane</keyword>
<keyword evidence="8" id="KW-0479">Metal-binding</keyword>
<dbReference type="Gene3D" id="3.90.550.10">
    <property type="entry name" value="Spore Coat Polysaccharide Biosynthesis Protein SpsA, Chain A"/>
    <property type="match status" value="1"/>
</dbReference>
<dbReference type="OrthoDB" id="5988548at2759"/>
<dbReference type="InterPro" id="IPR001173">
    <property type="entry name" value="Glyco_trans_2-like"/>
</dbReference>
<feature type="region of interest" description="Disordered" evidence="17">
    <location>
        <begin position="70"/>
        <end position="106"/>
    </location>
</feature>
<evidence type="ECO:0000313" key="20">
    <source>
        <dbReference type="Proteomes" id="UP000007110"/>
    </source>
</evidence>
<evidence type="ECO:0000256" key="15">
    <source>
        <dbReference type="ARBA" id="ARBA00023211"/>
    </source>
</evidence>
<evidence type="ECO:0000259" key="18">
    <source>
        <dbReference type="SMART" id="SM00458"/>
    </source>
</evidence>
<dbReference type="GO" id="GO:0006493">
    <property type="term" value="P:protein O-linked glycosylation"/>
    <property type="evidence" value="ECO:0000318"/>
    <property type="project" value="GO_Central"/>
</dbReference>
<keyword evidence="14 16" id="KW-1015">Disulfide bond</keyword>
<evidence type="ECO:0000256" key="16">
    <source>
        <dbReference type="RuleBase" id="RU361242"/>
    </source>
</evidence>
<accession>A0A7M7PBS9</accession>
<dbReference type="GO" id="GO:0005794">
    <property type="term" value="C:Golgi apparatus"/>
    <property type="evidence" value="ECO:0000318"/>
    <property type="project" value="GO_Central"/>
</dbReference>
<feature type="domain" description="Ricin B lectin" evidence="18">
    <location>
        <begin position="621"/>
        <end position="753"/>
    </location>
</feature>
<dbReference type="GO" id="GO:0030246">
    <property type="term" value="F:carbohydrate binding"/>
    <property type="evidence" value="ECO:0007669"/>
    <property type="project" value="UniProtKB-KW"/>
</dbReference>
<evidence type="ECO:0000256" key="10">
    <source>
        <dbReference type="ARBA" id="ARBA00022968"/>
    </source>
</evidence>
<evidence type="ECO:0000256" key="5">
    <source>
        <dbReference type="ARBA" id="ARBA00022676"/>
    </source>
</evidence>
<keyword evidence="15 16" id="KW-0464">Manganese</keyword>
<organism evidence="19 20">
    <name type="scientific">Strongylocentrotus purpuratus</name>
    <name type="common">Purple sea urchin</name>
    <dbReference type="NCBI Taxonomy" id="7668"/>
    <lineage>
        <taxon>Eukaryota</taxon>
        <taxon>Metazoa</taxon>
        <taxon>Echinodermata</taxon>
        <taxon>Eleutherozoa</taxon>
        <taxon>Echinozoa</taxon>
        <taxon>Echinoidea</taxon>
        <taxon>Euechinoidea</taxon>
        <taxon>Echinacea</taxon>
        <taxon>Camarodonta</taxon>
        <taxon>Echinidea</taxon>
        <taxon>Strongylocentrotidae</taxon>
        <taxon>Strongylocentrotus</taxon>
    </lineage>
</organism>
<dbReference type="SUPFAM" id="SSF50370">
    <property type="entry name" value="Ricin B-like lectins"/>
    <property type="match status" value="1"/>
</dbReference>
<sequence>MTWSGGHWRMHKVRFAFKTGFIVTLSFCLVQLVWLPRPPYQRRDDVAIQGALKRKADVIDYSSIQALDSSPVAKSTGQNGAHRKLSSESEADQFPPNFGQQRPGKFNNGINQDVGSARFDWKLENSRASFDIPAVITNGQETEVEGNYNRRSPGNKLKKEFERFRNHKRKTRLQQQKGEPKDETHQVFVQVNRTRAISALFNDEHDISKNRNDFSGVNRETFYKRTLPFEDPGYVWRDDGLGENGKGVVIAPEDKMTADVLFKKHQFNVFASDQIALNRTLPDHRPPRCRMFRYRHDLPSASVIIVFHNEAKSVLLRTIWSVIVRSPRHLLEEIVLVDDASSLEGEDWYRGWLEDYVSHLPVPARLLRMPHRSGVVGSRLAGVSAASRNATVLVFLDSHCECTEGWLEPLLDCINRNSTRVVSPAIDSISDTDFSYTFIRGIARTGGFSWFPEFMWTHAPQREMKRVWQDAATPLRTPTIAGGLFAIDRKFFKSLGYYDPELHVWGSENLELSFKVWQCGGSLEVVPCSRVGHVFRSKPPYDFPGNPETVLLRNNKRVLEVWGGQIKHLFYGLTPEYQAVDAGDISSRIRIRDELKCKNFEWYLENVYPENILPLNFQALGRFMNEGVNLCIDVLHATDGRRMGAHLAVNACREGALAQTFSWNDLSQLRHDRFCITAVEGDNHVMLLECQDVHYNRLLTNQQWQYNEQIGTMQHQLTGLCMGLKKKLDKEVMKSFVILEECNSLSTQQWAILETFTEITWR</sequence>
<evidence type="ECO:0000256" key="3">
    <source>
        <dbReference type="ARBA" id="ARBA00004922"/>
    </source>
</evidence>
<dbReference type="AlphaFoldDB" id="A0A7M7PBS9"/>
<dbReference type="Pfam" id="PF00535">
    <property type="entry name" value="Glycos_transf_2"/>
    <property type="match status" value="1"/>
</dbReference>
<dbReference type="PANTHER" id="PTHR11675">
    <property type="entry name" value="N-ACETYLGALACTOSAMINYLTRANSFERASE"/>
    <property type="match status" value="1"/>
</dbReference>
<dbReference type="PROSITE" id="PS50231">
    <property type="entry name" value="RICIN_B_LECTIN"/>
    <property type="match status" value="1"/>
</dbReference>
<dbReference type="GO" id="GO:0004653">
    <property type="term" value="F:polypeptide N-acetylgalactosaminyltransferase activity"/>
    <property type="evidence" value="ECO:0000318"/>
    <property type="project" value="GO_Central"/>
</dbReference>
<dbReference type="GeneID" id="115926788"/>
<dbReference type="InterPro" id="IPR045885">
    <property type="entry name" value="GalNAc-T"/>
</dbReference>
<comment type="subcellular location">
    <subcellularLocation>
        <location evidence="2 16">Golgi apparatus membrane</location>
        <topology evidence="2 16">Single-pass type II membrane protein</topology>
    </subcellularLocation>
</comment>
<evidence type="ECO:0000256" key="9">
    <source>
        <dbReference type="ARBA" id="ARBA00022734"/>
    </source>
</evidence>
<evidence type="ECO:0000256" key="7">
    <source>
        <dbReference type="ARBA" id="ARBA00022692"/>
    </source>
</evidence>
<evidence type="ECO:0000256" key="11">
    <source>
        <dbReference type="ARBA" id="ARBA00022989"/>
    </source>
</evidence>
<dbReference type="CDD" id="cd02510">
    <property type="entry name" value="pp-GalNAc-T"/>
    <property type="match status" value="1"/>
</dbReference>
<dbReference type="GO" id="GO:0000139">
    <property type="term" value="C:Golgi membrane"/>
    <property type="evidence" value="ECO:0007669"/>
    <property type="project" value="UniProtKB-SubCell"/>
</dbReference>
<dbReference type="PANTHER" id="PTHR11675:SF133">
    <property type="entry name" value="GLYCOSYLTRANSFERASE 2-LIKE DOMAIN-CONTAINING PROTEIN"/>
    <property type="match status" value="1"/>
</dbReference>
<keyword evidence="6 16" id="KW-0808">Transferase</keyword>
<dbReference type="UniPathway" id="UPA00378"/>
<name>A0A7M7PBS9_STRPU</name>
<keyword evidence="13 16" id="KW-0472">Membrane</keyword>
<dbReference type="GO" id="GO:0046872">
    <property type="term" value="F:metal ion binding"/>
    <property type="evidence" value="ECO:0007669"/>
    <property type="project" value="UniProtKB-KW"/>
</dbReference>
<reference evidence="19" key="2">
    <citation type="submission" date="2021-01" db="UniProtKB">
        <authorList>
            <consortium name="EnsemblMetazoa"/>
        </authorList>
    </citation>
    <scope>IDENTIFICATION</scope>
</reference>
<dbReference type="Proteomes" id="UP000007110">
    <property type="component" value="Unassembled WGS sequence"/>
</dbReference>
<feature type="compositionally biased region" description="Polar residues" evidence="17">
    <location>
        <begin position="70"/>
        <end position="79"/>
    </location>
</feature>
<dbReference type="InParanoid" id="A0A7M7PBS9"/>
<keyword evidence="9 16" id="KW-0430">Lectin</keyword>
<dbReference type="InterPro" id="IPR029044">
    <property type="entry name" value="Nucleotide-diphossugar_trans"/>
</dbReference>
<comment type="pathway">
    <text evidence="3 16">Protein modification; protein glycosylation.</text>
</comment>
<keyword evidence="12 16" id="KW-0333">Golgi apparatus</keyword>
<evidence type="ECO:0000256" key="13">
    <source>
        <dbReference type="ARBA" id="ARBA00023136"/>
    </source>
</evidence>
<evidence type="ECO:0000256" key="12">
    <source>
        <dbReference type="ARBA" id="ARBA00023034"/>
    </source>
</evidence>
<evidence type="ECO:0000256" key="8">
    <source>
        <dbReference type="ARBA" id="ARBA00022723"/>
    </source>
</evidence>
<evidence type="ECO:0000256" key="4">
    <source>
        <dbReference type="ARBA" id="ARBA00005680"/>
    </source>
</evidence>
<keyword evidence="5 16" id="KW-0328">Glycosyltransferase</keyword>
<keyword evidence="10" id="KW-0735">Signal-anchor</keyword>
<feature type="transmembrane region" description="Helical" evidence="16">
    <location>
        <begin position="15"/>
        <end position="35"/>
    </location>
</feature>
<evidence type="ECO:0000256" key="1">
    <source>
        <dbReference type="ARBA" id="ARBA00001936"/>
    </source>
</evidence>
<evidence type="ECO:0000313" key="19">
    <source>
        <dbReference type="EnsemblMetazoa" id="XP_030848003"/>
    </source>
</evidence>
<evidence type="ECO:0000256" key="2">
    <source>
        <dbReference type="ARBA" id="ARBA00004323"/>
    </source>
</evidence>
<dbReference type="FunFam" id="3.90.550.10:FF:000021">
    <property type="entry name" value="Polypeptide N-acetylgalactosaminyltransferase"/>
    <property type="match status" value="1"/>
</dbReference>
<comment type="similarity">
    <text evidence="4 16">Belongs to the glycosyltransferase 2 family. GalNAc-T subfamily.</text>
</comment>
<dbReference type="KEGG" id="spu:115926788"/>
<reference evidence="20" key="1">
    <citation type="submission" date="2015-02" db="EMBL/GenBank/DDBJ databases">
        <title>Genome sequencing for Strongylocentrotus purpuratus.</title>
        <authorList>
            <person name="Murali S."/>
            <person name="Liu Y."/>
            <person name="Vee V."/>
            <person name="English A."/>
            <person name="Wang M."/>
            <person name="Skinner E."/>
            <person name="Han Y."/>
            <person name="Muzny D.M."/>
            <person name="Worley K.C."/>
            <person name="Gibbs R.A."/>
        </authorList>
    </citation>
    <scope>NUCLEOTIDE SEQUENCE</scope>
</reference>
<evidence type="ECO:0000256" key="17">
    <source>
        <dbReference type="SAM" id="MobiDB-lite"/>
    </source>
</evidence>
<dbReference type="SUPFAM" id="SSF53448">
    <property type="entry name" value="Nucleotide-diphospho-sugar transferases"/>
    <property type="match status" value="1"/>
</dbReference>
<dbReference type="Gene3D" id="2.80.10.50">
    <property type="match status" value="1"/>
</dbReference>
<dbReference type="EC" id="2.4.1.-" evidence="16"/>
<dbReference type="EnsemblMetazoa" id="XM_030992143">
    <property type="protein sequence ID" value="XP_030848003"/>
    <property type="gene ID" value="LOC115926788"/>
</dbReference>